<feature type="transmembrane region" description="Helical" evidence="1">
    <location>
        <begin position="182"/>
        <end position="210"/>
    </location>
</feature>
<feature type="transmembrane region" description="Helical" evidence="1">
    <location>
        <begin position="21"/>
        <end position="40"/>
    </location>
</feature>
<keyword evidence="1" id="KW-0472">Membrane</keyword>
<organism evidence="2 3">
    <name type="scientific">Bythopirellula polymerisocia</name>
    <dbReference type="NCBI Taxonomy" id="2528003"/>
    <lineage>
        <taxon>Bacteria</taxon>
        <taxon>Pseudomonadati</taxon>
        <taxon>Planctomycetota</taxon>
        <taxon>Planctomycetia</taxon>
        <taxon>Pirellulales</taxon>
        <taxon>Lacipirellulaceae</taxon>
        <taxon>Bythopirellula</taxon>
    </lineage>
</organism>
<comment type="caution">
    <text evidence="2">The sequence shown here is derived from an EMBL/GenBank/DDBJ whole genome shotgun (WGS) entry which is preliminary data.</text>
</comment>
<reference evidence="2 3" key="1">
    <citation type="submission" date="2019-02" db="EMBL/GenBank/DDBJ databases">
        <title>Deep-cultivation of Planctomycetes and their phenomic and genomic characterization uncovers novel biology.</title>
        <authorList>
            <person name="Wiegand S."/>
            <person name="Jogler M."/>
            <person name="Boedeker C."/>
            <person name="Pinto D."/>
            <person name="Vollmers J."/>
            <person name="Rivas-Marin E."/>
            <person name="Kohn T."/>
            <person name="Peeters S.H."/>
            <person name="Heuer A."/>
            <person name="Rast P."/>
            <person name="Oberbeckmann S."/>
            <person name="Bunk B."/>
            <person name="Jeske O."/>
            <person name="Meyerdierks A."/>
            <person name="Storesund J.E."/>
            <person name="Kallscheuer N."/>
            <person name="Luecker S."/>
            <person name="Lage O.M."/>
            <person name="Pohl T."/>
            <person name="Merkel B.J."/>
            <person name="Hornburger P."/>
            <person name="Mueller R.-W."/>
            <person name="Bruemmer F."/>
            <person name="Labrenz M."/>
            <person name="Spormann A.M."/>
            <person name="Op Den Camp H."/>
            <person name="Overmann J."/>
            <person name="Amann R."/>
            <person name="Jetten M.S.M."/>
            <person name="Mascher T."/>
            <person name="Medema M.H."/>
            <person name="Devos D.P."/>
            <person name="Kaster A.-K."/>
            <person name="Ovreas L."/>
            <person name="Rohde M."/>
            <person name="Galperin M.Y."/>
            <person name="Jogler C."/>
        </authorList>
    </citation>
    <scope>NUCLEOTIDE SEQUENCE [LARGE SCALE GENOMIC DNA]</scope>
    <source>
        <strain evidence="2 3">Pla144</strain>
    </source>
</reference>
<accession>A0A5C6CK85</accession>
<evidence type="ECO:0000313" key="3">
    <source>
        <dbReference type="Proteomes" id="UP000318437"/>
    </source>
</evidence>
<keyword evidence="3" id="KW-1185">Reference proteome</keyword>
<evidence type="ECO:0000313" key="2">
    <source>
        <dbReference type="EMBL" id="TWU23711.1"/>
    </source>
</evidence>
<gene>
    <name evidence="2" type="ORF">Pla144_38860</name>
</gene>
<protein>
    <submittedName>
        <fullName evidence="2">Uncharacterized protein</fullName>
    </submittedName>
</protein>
<dbReference type="EMBL" id="SJPS01000006">
    <property type="protein sequence ID" value="TWU23711.1"/>
    <property type="molecule type" value="Genomic_DNA"/>
</dbReference>
<feature type="transmembrane region" description="Helical" evidence="1">
    <location>
        <begin position="142"/>
        <end position="162"/>
    </location>
</feature>
<feature type="transmembrane region" description="Helical" evidence="1">
    <location>
        <begin position="52"/>
        <end position="75"/>
    </location>
</feature>
<keyword evidence="1" id="KW-0812">Transmembrane</keyword>
<proteinExistence type="predicted"/>
<feature type="transmembrane region" description="Helical" evidence="1">
    <location>
        <begin position="87"/>
        <end position="104"/>
    </location>
</feature>
<dbReference type="Proteomes" id="UP000318437">
    <property type="component" value="Unassembled WGS sequence"/>
</dbReference>
<evidence type="ECO:0000256" key="1">
    <source>
        <dbReference type="SAM" id="Phobius"/>
    </source>
</evidence>
<sequence>MRAPKTDAPGRIEILDRALLSSLRYIVLTILAGFIVEFLLPNNAARFIQQLLATTLAIGSVLITIGSGVALLCSVGKGLFRYRIKDMLIITTAVAAVAAVYAVLGLRWTATIAAFLLTFAAPFVVVLMVGPFPTTAAAAKRGAAMSIVSCIVSWILYLLLIGSKSSYIVAAIGPGLRNFNEIGLGLFLSIIFVWPLCVLMLGGAVAGVVGQLLRKHLEYKALTCPLQSRLPLNG</sequence>
<dbReference type="AlphaFoldDB" id="A0A5C6CK85"/>
<keyword evidence="1" id="KW-1133">Transmembrane helix</keyword>
<feature type="transmembrane region" description="Helical" evidence="1">
    <location>
        <begin position="110"/>
        <end position="130"/>
    </location>
</feature>
<name>A0A5C6CK85_9BACT</name>
<dbReference type="RefSeq" id="WP_146452196.1">
    <property type="nucleotide sequence ID" value="NZ_SJPS01000006.1"/>
</dbReference>